<evidence type="ECO:0000256" key="1">
    <source>
        <dbReference type="SAM" id="MobiDB-lite"/>
    </source>
</evidence>
<proteinExistence type="predicted"/>
<gene>
    <name evidence="3" type="ORF">ABQJ54_17540</name>
</gene>
<comment type="caution">
    <text evidence="3">The sequence shown here is derived from an EMBL/GenBank/DDBJ whole genome shotgun (WGS) entry which is preliminary data.</text>
</comment>
<dbReference type="Pfam" id="PF11906">
    <property type="entry name" value="DUF3426"/>
    <property type="match status" value="1"/>
</dbReference>
<dbReference type="Proteomes" id="UP001556220">
    <property type="component" value="Unassembled WGS sequence"/>
</dbReference>
<sequence length="284" mass="31179">MYTQCPECLSVFSLGAQALVQAHGYVMCGHCGAGFDSLATLSEQLPPEPFQELPANEQALVPPRIELVVYRPQPPASEPAAVAEPTAPPAVVEEDFSQLVFTPRFAKNARKRKPPRTERKHRPRRDTAQPRRWPWVLVCTMLALVLALQLAWIGRDGLIRDSLVGGWLRSACATPGCRLPLVAAPRQLRLLASNVESHPNAAHALMISLSLRNEAAFAQPWPVVVVTLSDAQGHRLVMRRLLPSDYLDDHAILRRGLAPGATTALLLEVQDPGDQAVAYEFGFE</sequence>
<feature type="transmembrane region" description="Helical" evidence="2">
    <location>
        <begin position="133"/>
        <end position="153"/>
    </location>
</feature>
<dbReference type="EMBL" id="JBFOHK010000005">
    <property type="protein sequence ID" value="MEW9573560.1"/>
    <property type="molecule type" value="Genomic_DNA"/>
</dbReference>
<dbReference type="RefSeq" id="WP_367855611.1">
    <property type="nucleotide sequence ID" value="NZ_JBFOHK010000005.1"/>
</dbReference>
<keyword evidence="4" id="KW-1185">Reference proteome</keyword>
<keyword evidence="2" id="KW-0812">Transmembrane</keyword>
<organism evidence="3 4">
    <name type="scientific">Rhodanobacter lycopersici</name>
    <dbReference type="NCBI Taxonomy" id="3162487"/>
    <lineage>
        <taxon>Bacteria</taxon>
        <taxon>Pseudomonadati</taxon>
        <taxon>Pseudomonadota</taxon>
        <taxon>Gammaproteobacteria</taxon>
        <taxon>Lysobacterales</taxon>
        <taxon>Rhodanobacteraceae</taxon>
        <taxon>Rhodanobacter</taxon>
    </lineage>
</organism>
<evidence type="ECO:0000313" key="4">
    <source>
        <dbReference type="Proteomes" id="UP001556220"/>
    </source>
</evidence>
<dbReference type="NCBIfam" id="TIGR02098">
    <property type="entry name" value="MJ0042_CXXC"/>
    <property type="match status" value="1"/>
</dbReference>
<evidence type="ECO:0000256" key="2">
    <source>
        <dbReference type="SAM" id="Phobius"/>
    </source>
</evidence>
<keyword evidence="2" id="KW-0472">Membrane</keyword>
<accession>A0ABV3QI92</accession>
<feature type="compositionally biased region" description="Basic residues" evidence="1">
    <location>
        <begin position="107"/>
        <end position="124"/>
    </location>
</feature>
<protein>
    <submittedName>
        <fullName evidence="3">Zinc-ribbon and DUF3426 domain-containing protein</fullName>
    </submittedName>
</protein>
<reference evidence="3 4" key="1">
    <citation type="submission" date="2024-06" db="EMBL/GenBank/DDBJ databases">
        <authorList>
            <person name="Woo H."/>
        </authorList>
    </citation>
    <scope>NUCLEOTIDE SEQUENCE [LARGE SCALE GENOMIC DNA]</scope>
    <source>
        <strain evidence="3 4">Si-c</strain>
    </source>
</reference>
<name>A0ABV3QI92_9GAMM</name>
<dbReference type="InterPro" id="IPR021834">
    <property type="entry name" value="DUF3426"/>
</dbReference>
<dbReference type="InterPro" id="IPR011723">
    <property type="entry name" value="Znf/thioredoxin_put"/>
</dbReference>
<feature type="region of interest" description="Disordered" evidence="1">
    <location>
        <begin position="107"/>
        <end position="127"/>
    </location>
</feature>
<evidence type="ECO:0000313" key="3">
    <source>
        <dbReference type="EMBL" id="MEW9573560.1"/>
    </source>
</evidence>
<keyword evidence="2" id="KW-1133">Transmembrane helix</keyword>